<dbReference type="RefSeq" id="WP_257443956.1">
    <property type="nucleotide sequence ID" value="NZ_JANIPJ010000003.1"/>
</dbReference>
<organism evidence="2 3">
    <name type="scientific">Paenibacillus soyae</name>
    <dbReference type="NCBI Taxonomy" id="2969249"/>
    <lineage>
        <taxon>Bacteria</taxon>
        <taxon>Bacillati</taxon>
        <taxon>Bacillota</taxon>
        <taxon>Bacilli</taxon>
        <taxon>Bacillales</taxon>
        <taxon>Paenibacillaceae</taxon>
        <taxon>Paenibacillus</taxon>
    </lineage>
</organism>
<feature type="transmembrane region" description="Helical" evidence="1">
    <location>
        <begin position="67"/>
        <end position="88"/>
    </location>
</feature>
<gene>
    <name evidence="2" type="ORF">NQZ67_06665</name>
</gene>
<dbReference type="EMBL" id="JANIPJ010000003">
    <property type="protein sequence ID" value="MCR2803564.1"/>
    <property type="molecule type" value="Genomic_DNA"/>
</dbReference>
<dbReference type="NCBIfam" id="NF041644">
    <property type="entry name" value="CBO0543_fam"/>
    <property type="match status" value="1"/>
</dbReference>
<evidence type="ECO:0000256" key="1">
    <source>
        <dbReference type="SAM" id="Phobius"/>
    </source>
</evidence>
<comment type="caution">
    <text evidence="2">The sequence shown here is derived from an EMBL/GenBank/DDBJ whole genome shotgun (WGS) entry which is preliminary data.</text>
</comment>
<dbReference type="AlphaFoldDB" id="A0A9X2MNY5"/>
<keyword evidence="1" id="KW-1133">Transmembrane helix</keyword>
<proteinExistence type="predicted"/>
<feature type="transmembrane region" description="Helical" evidence="1">
    <location>
        <begin position="36"/>
        <end position="55"/>
    </location>
</feature>
<dbReference type="Proteomes" id="UP001141950">
    <property type="component" value="Unassembled WGS sequence"/>
</dbReference>
<sequence>MSLDEGLEKVSEANEQIVEANGIVADVIMNAFLFTWQWWLGVALIVVPWFIWFVIRDRQSTGRLLSAGLFVMIFSAVLDTIGIESGLWSYPIKVIPSPTLSFSFRLSVLPVLAMLFIQIKPHLNPFVKAVVYGIIAAYVGLPLLTLIDMYKKINWAYTYSFLILTGMYLAAYGLYNLNSFERVRSGPAKVRTNPVEFGFFRNKQKAR</sequence>
<feature type="transmembrane region" description="Helical" evidence="1">
    <location>
        <begin position="100"/>
        <end position="117"/>
    </location>
</feature>
<protein>
    <submittedName>
        <fullName evidence="2">Uncharacterized protein</fullName>
    </submittedName>
</protein>
<accession>A0A9X2MNY5</accession>
<keyword evidence="3" id="KW-1185">Reference proteome</keyword>
<evidence type="ECO:0000313" key="3">
    <source>
        <dbReference type="Proteomes" id="UP001141950"/>
    </source>
</evidence>
<keyword evidence="1" id="KW-0472">Membrane</keyword>
<keyword evidence="1" id="KW-0812">Transmembrane</keyword>
<dbReference type="InterPro" id="IPR048147">
    <property type="entry name" value="CBO0543-like"/>
</dbReference>
<reference evidence="2" key="1">
    <citation type="submission" date="2022-08" db="EMBL/GenBank/DDBJ databases">
        <title>The genomic sequence of strain Paenibacillus sp. SCIV0701.</title>
        <authorList>
            <person name="Zhao H."/>
        </authorList>
    </citation>
    <scope>NUCLEOTIDE SEQUENCE</scope>
    <source>
        <strain evidence="2">SCIV0701</strain>
    </source>
</reference>
<evidence type="ECO:0000313" key="2">
    <source>
        <dbReference type="EMBL" id="MCR2803564.1"/>
    </source>
</evidence>
<feature type="transmembrane region" description="Helical" evidence="1">
    <location>
        <begin position="156"/>
        <end position="175"/>
    </location>
</feature>
<feature type="transmembrane region" description="Helical" evidence="1">
    <location>
        <begin position="129"/>
        <end position="150"/>
    </location>
</feature>
<name>A0A9X2MNY5_9BACL</name>